<proteinExistence type="predicted"/>
<sequence>MPRAANHQLHNLVYTSHSQPPLFAASGPPHTTLTATSVFAPTSPRTQFAPRPSSSNTLRSATHLHLSRTSFTPARTTAPAPARLAVPHANSWQPRYAQ</sequence>
<evidence type="ECO:0000256" key="1">
    <source>
        <dbReference type="SAM" id="MobiDB-lite"/>
    </source>
</evidence>
<evidence type="ECO:0000313" key="2">
    <source>
        <dbReference type="EMBL" id="KAF2402042.1"/>
    </source>
</evidence>
<evidence type="ECO:0000313" key="3">
    <source>
        <dbReference type="Proteomes" id="UP000799640"/>
    </source>
</evidence>
<protein>
    <submittedName>
        <fullName evidence="2">Uncharacterized protein</fullName>
    </submittedName>
</protein>
<dbReference type="EMBL" id="ML996692">
    <property type="protein sequence ID" value="KAF2402042.1"/>
    <property type="molecule type" value="Genomic_DNA"/>
</dbReference>
<keyword evidence="3" id="KW-1185">Reference proteome</keyword>
<feature type="compositionally biased region" description="Low complexity" evidence="1">
    <location>
        <begin position="72"/>
        <end position="83"/>
    </location>
</feature>
<feature type="region of interest" description="Disordered" evidence="1">
    <location>
        <begin position="67"/>
        <end position="98"/>
    </location>
</feature>
<gene>
    <name evidence="2" type="ORF">EJ06DRAFT_372499</name>
</gene>
<name>A0A6G1I1B1_9PEZI</name>
<organism evidence="2 3">
    <name type="scientific">Trichodelitschia bisporula</name>
    <dbReference type="NCBI Taxonomy" id="703511"/>
    <lineage>
        <taxon>Eukaryota</taxon>
        <taxon>Fungi</taxon>
        <taxon>Dikarya</taxon>
        <taxon>Ascomycota</taxon>
        <taxon>Pezizomycotina</taxon>
        <taxon>Dothideomycetes</taxon>
        <taxon>Dothideomycetes incertae sedis</taxon>
        <taxon>Phaeotrichales</taxon>
        <taxon>Phaeotrichaceae</taxon>
        <taxon>Trichodelitschia</taxon>
    </lineage>
</organism>
<dbReference type="Proteomes" id="UP000799640">
    <property type="component" value="Unassembled WGS sequence"/>
</dbReference>
<dbReference type="AlphaFoldDB" id="A0A6G1I1B1"/>
<accession>A0A6G1I1B1</accession>
<reference evidence="2" key="1">
    <citation type="journal article" date="2020" name="Stud. Mycol.">
        <title>101 Dothideomycetes genomes: a test case for predicting lifestyles and emergence of pathogens.</title>
        <authorList>
            <person name="Haridas S."/>
            <person name="Albert R."/>
            <person name="Binder M."/>
            <person name="Bloem J."/>
            <person name="Labutti K."/>
            <person name="Salamov A."/>
            <person name="Andreopoulos B."/>
            <person name="Baker S."/>
            <person name="Barry K."/>
            <person name="Bills G."/>
            <person name="Bluhm B."/>
            <person name="Cannon C."/>
            <person name="Castanera R."/>
            <person name="Culley D."/>
            <person name="Daum C."/>
            <person name="Ezra D."/>
            <person name="Gonzalez J."/>
            <person name="Henrissat B."/>
            <person name="Kuo A."/>
            <person name="Liang C."/>
            <person name="Lipzen A."/>
            <person name="Lutzoni F."/>
            <person name="Magnuson J."/>
            <person name="Mondo S."/>
            <person name="Nolan M."/>
            <person name="Ohm R."/>
            <person name="Pangilinan J."/>
            <person name="Park H.-J."/>
            <person name="Ramirez L."/>
            <person name="Alfaro M."/>
            <person name="Sun H."/>
            <person name="Tritt A."/>
            <person name="Yoshinaga Y."/>
            <person name="Zwiers L.-H."/>
            <person name="Turgeon B."/>
            <person name="Goodwin S."/>
            <person name="Spatafora J."/>
            <person name="Crous P."/>
            <person name="Grigoriev I."/>
        </authorList>
    </citation>
    <scope>NUCLEOTIDE SEQUENCE</scope>
    <source>
        <strain evidence="2">CBS 262.69</strain>
    </source>
</reference>